<proteinExistence type="predicted"/>
<feature type="transmembrane region" description="Helical" evidence="1">
    <location>
        <begin position="12"/>
        <end position="39"/>
    </location>
</feature>
<organism evidence="2">
    <name type="scientific">uncultured Sulfurovum sp</name>
    <dbReference type="NCBI Taxonomy" id="269237"/>
    <lineage>
        <taxon>Bacteria</taxon>
        <taxon>Pseudomonadati</taxon>
        <taxon>Campylobacterota</taxon>
        <taxon>Epsilonproteobacteria</taxon>
        <taxon>Campylobacterales</taxon>
        <taxon>Sulfurovaceae</taxon>
        <taxon>Sulfurovum</taxon>
        <taxon>environmental samples</taxon>
    </lineage>
</organism>
<evidence type="ECO:0000313" key="2">
    <source>
        <dbReference type="EMBL" id="CAA6826376.1"/>
    </source>
</evidence>
<name>A0A6S6UEW9_9BACT</name>
<dbReference type="AlphaFoldDB" id="A0A6S6UEW9"/>
<reference evidence="2" key="1">
    <citation type="submission" date="2020-01" db="EMBL/GenBank/DDBJ databases">
        <authorList>
            <person name="Meier V. D."/>
            <person name="Meier V D."/>
        </authorList>
    </citation>
    <scope>NUCLEOTIDE SEQUENCE</scope>
    <source>
        <strain evidence="2">HLG_WM_MAG_01</strain>
    </source>
</reference>
<gene>
    <name evidence="2" type="ORF">HELGO_WM1571</name>
</gene>
<accession>A0A6S6UEW9</accession>
<keyword evidence="1" id="KW-0812">Transmembrane</keyword>
<sequence>MEYGIISIAIPLLTIILAIITKDVIVSLLGGIFVVLSVLDDFSFH</sequence>
<keyword evidence="1" id="KW-0472">Membrane</keyword>
<evidence type="ECO:0000256" key="1">
    <source>
        <dbReference type="SAM" id="Phobius"/>
    </source>
</evidence>
<keyword evidence="1" id="KW-1133">Transmembrane helix</keyword>
<protein>
    <submittedName>
        <fullName evidence="2">Na+/H+ antiporter</fullName>
    </submittedName>
</protein>
<dbReference type="EMBL" id="CACVAS010000147">
    <property type="protein sequence ID" value="CAA6826376.1"/>
    <property type="molecule type" value="Genomic_DNA"/>
</dbReference>